<evidence type="ECO:0000259" key="5">
    <source>
        <dbReference type="SMART" id="SM00644"/>
    </source>
</evidence>
<dbReference type="Pfam" id="PF01510">
    <property type="entry name" value="Amidase_2"/>
    <property type="match status" value="1"/>
</dbReference>
<accession>A0ABT6FM95</accession>
<evidence type="ECO:0000256" key="1">
    <source>
        <dbReference type="ARBA" id="ARBA00001561"/>
    </source>
</evidence>
<name>A0ABT6FM95_9FLAO</name>
<evidence type="ECO:0000256" key="3">
    <source>
        <dbReference type="ARBA" id="ARBA00022801"/>
    </source>
</evidence>
<evidence type="ECO:0000256" key="2">
    <source>
        <dbReference type="ARBA" id="ARBA00011901"/>
    </source>
</evidence>
<feature type="domain" description="N-acetylmuramoyl-L-alanine amidase" evidence="5">
    <location>
        <begin position="53"/>
        <end position="203"/>
    </location>
</feature>
<dbReference type="InterPro" id="IPR002502">
    <property type="entry name" value="Amidase_domain"/>
</dbReference>
<dbReference type="Proteomes" id="UP001153642">
    <property type="component" value="Unassembled WGS sequence"/>
</dbReference>
<comment type="catalytic activity">
    <reaction evidence="1">
        <text>Hydrolyzes the link between N-acetylmuramoyl residues and L-amino acid residues in certain cell-wall glycopeptides.</text>
        <dbReference type="EC" id="3.5.1.28"/>
    </reaction>
</comment>
<protein>
    <recommendedName>
        <fullName evidence="2">N-acetylmuramoyl-L-alanine amidase</fullName>
        <ecNumber evidence="2">3.5.1.28</ecNumber>
    </recommendedName>
</protein>
<evidence type="ECO:0000313" key="6">
    <source>
        <dbReference type="EMBL" id="MDG3584388.1"/>
    </source>
</evidence>
<organism evidence="6 7">
    <name type="scientific">Galbibacter pacificus</name>
    <dbReference type="NCBI Taxonomy" id="2996052"/>
    <lineage>
        <taxon>Bacteria</taxon>
        <taxon>Pseudomonadati</taxon>
        <taxon>Bacteroidota</taxon>
        <taxon>Flavobacteriia</taxon>
        <taxon>Flavobacteriales</taxon>
        <taxon>Flavobacteriaceae</taxon>
        <taxon>Galbibacter</taxon>
    </lineage>
</organism>
<proteinExistence type="predicted"/>
<dbReference type="CDD" id="cd06583">
    <property type="entry name" value="PGRP"/>
    <property type="match status" value="1"/>
</dbReference>
<evidence type="ECO:0000256" key="4">
    <source>
        <dbReference type="ARBA" id="ARBA00023316"/>
    </source>
</evidence>
<comment type="caution">
    <text evidence="6">The sequence shown here is derived from an EMBL/GenBank/DDBJ whole genome shotgun (WGS) entry which is preliminary data.</text>
</comment>
<keyword evidence="4" id="KW-0961">Cell wall biogenesis/degradation</keyword>
<dbReference type="PANTHER" id="PTHR30417">
    <property type="entry name" value="N-ACETYLMURAMOYL-L-ALANINE AMIDASE AMID"/>
    <property type="match status" value="1"/>
</dbReference>
<dbReference type="Gene3D" id="3.40.80.10">
    <property type="entry name" value="Peptidoglycan recognition protein-like"/>
    <property type="match status" value="1"/>
</dbReference>
<evidence type="ECO:0000313" key="7">
    <source>
        <dbReference type="Proteomes" id="UP001153642"/>
    </source>
</evidence>
<dbReference type="EMBL" id="JAPMUA010000001">
    <property type="protein sequence ID" value="MDG3584388.1"/>
    <property type="molecule type" value="Genomic_DNA"/>
</dbReference>
<keyword evidence="3" id="KW-0378">Hydrolase</keyword>
<dbReference type="SMART" id="SM00644">
    <property type="entry name" value="Ami_2"/>
    <property type="match status" value="1"/>
</dbReference>
<dbReference type="PANTHER" id="PTHR30417:SF1">
    <property type="entry name" value="N-ACETYLMURAMOYL-L-ALANINE AMIDASE AMID"/>
    <property type="match status" value="1"/>
</dbReference>
<gene>
    <name evidence="6" type="ORF">OSR52_00810</name>
</gene>
<reference evidence="6" key="1">
    <citation type="submission" date="2022-11" db="EMBL/GenBank/DDBJ databases">
        <title>High-quality draft genome sequence of Galbibacter sp. strain CMA-7.</title>
        <authorList>
            <person name="Wei L."/>
            <person name="Dong C."/>
            <person name="Shao Z."/>
        </authorList>
    </citation>
    <scope>NUCLEOTIDE SEQUENCE</scope>
    <source>
        <strain evidence="6">CMA-7</strain>
    </source>
</reference>
<sequence>MLRKLPNYLIVLGSLLCTVTFVTSCKPAMVHEKIIFNEQRNKLSLQYLKERYHMVQDTPTIVPRMVVVHWTAIPTFQKSFDAFYEPTLPPNRKGISGAGTLNVSSQFLIDRDGTIYQLMPETLMARHVIGLNYCAIGIENVGGTKSTPLTDEQLKSNIRLIKYLKKKYTIDYVIGHYEYTLFENTDLWRETDANYRTEKTDPGEEFMEKIRYGVRKLDLKPLPTNN</sequence>
<dbReference type="EC" id="3.5.1.28" evidence="2"/>
<keyword evidence="7" id="KW-1185">Reference proteome</keyword>
<dbReference type="SUPFAM" id="SSF55846">
    <property type="entry name" value="N-acetylmuramoyl-L-alanine amidase-like"/>
    <property type="match status" value="1"/>
</dbReference>
<dbReference type="RefSeq" id="WP_277898153.1">
    <property type="nucleotide sequence ID" value="NZ_JAPMUA010000001.1"/>
</dbReference>
<dbReference type="InterPro" id="IPR051206">
    <property type="entry name" value="NAMLAA_amidase_2"/>
</dbReference>
<dbReference type="InterPro" id="IPR036505">
    <property type="entry name" value="Amidase/PGRP_sf"/>
</dbReference>
<dbReference type="PROSITE" id="PS51257">
    <property type="entry name" value="PROKAR_LIPOPROTEIN"/>
    <property type="match status" value="1"/>
</dbReference>